<evidence type="ECO:0000313" key="2">
    <source>
        <dbReference type="Proteomes" id="UP001064048"/>
    </source>
</evidence>
<gene>
    <name evidence="1" type="ORF">MSG28_014192</name>
</gene>
<evidence type="ECO:0000313" key="1">
    <source>
        <dbReference type="EMBL" id="KAI8423109.1"/>
    </source>
</evidence>
<dbReference type="Proteomes" id="UP001064048">
    <property type="component" value="Chromosome 25"/>
</dbReference>
<accession>A0ACC0JG92</accession>
<name>A0ACC0JG92_CHOFU</name>
<keyword evidence="2" id="KW-1185">Reference proteome</keyword>
<comment type="caution">
    <text evidence="1">The sequence shown here is derived from an EMBL/GenBank/DDBJ whole genome shotgun (WGS) entry which is preliminary data.</text>
</comment>
<protein>
    <submittedName>
        <fullName evidence="1">Uncharacterized protein</fullName>
    </submittedName>
</protein>
<sequence>MSDASIGFLYKAASTLLRTEKTQTQNILRSYYLTRCMQITKGYGLPEKHFSSNIRCPHCCIEWGKHTETKIKPIKLSKRQKKRIKSQTPTKKNRDPKSLLHSNELERICSFCKHGTVTPLIKPNKEAVTKKRNKKAADIVISKHNLVKSKVKTPAERKTETSIYCNAREVYSLSNKNNALTNAKETKVIKNNKRKKDKFAGLCQQAVLTSAKLKEIKNAQSDKKAKTENKLLAFLKTSS</sequence>
<organism evidence="1 2">
    <name type="scientific">Choristoneura fumiferana</name>
    <name type="common">Spruce budworm moth</name>
    <name type="synonym">Archips fumiferana</name>
    <dbReference type="NCBI Taxonomy" id="7141"/>
    <lineage>
        <taxon>Eukaryota</taxon>
        <taxon>Metazoa</taxon>
        <taxon>Ecdysozoa</taxon>
        <taxon>Arthropoda</taxon>
        <taxon>Hexapoda</taxon>
        <taxon>Insecta</taxon>
        <taxon>Pterygota</taxon>
        <taxon>Neoptera</taxon>
        <taxon>Endopterygota</taxon>
        <taxon>Lepidoptera</taxon>
        <taxon>Glossata</taxon>
        <taxon>Ditrysia</taxon>
        <taxon>Tortricoidea</taxon>
        <taxon>Tortricidae</taxon>
        <taxon>Tortricinae</taxon>
        <taxon>Choristoneura</taxon>
    </lineage>
</organism>
<dbReference type="EMBL" id="CM046125">
    <property type="protein sequence ID" value="KAI8423109.1"/>
    <property type="molecule type" value="Genomic_DNA"/>
</dbReference>
<proteinExistence type="predicted"/>
<reference evidence="1 2" key="1">
    <citation type="journal article" date="2022" name="Genome Biol. Evol.">
        <title>The Spruce Budworm Genome: Reconstructing the Evolutionary History of Antifreeze Proteins.</title>
        <authorList>
            <person name="Beliveau C."/>
            <person name="Gagne P."/>
            <person name="Picq S."/>
            <person name="Vernygora O."/>
            <person name="Keeling C.I."/>
            <person name="Pinkney K."/>
            <person name="Doucet D."/>
            <person name="Wen F."/>
            <person name="Johnston J.S."/>
            <person name="Maaroufi H."/>
            <person name="Boyle B."/>
            <person name="Laroche J."/>
            <person name="Dewar K."/>
            <person name="Juretic N."/>
            <person name="Blackburn G."/>
            <person name="Nisole A."/>
            <person name="Brunet B."/>
            <person name="Brandao M."/>
            <person name="Lumley L."/>
            <person name="Duan J."/>
            <person name="Quan G."/>
            <person name="Lucarotti C.J."/>
            <person name="Roe A.D."/>
            <person name="Sperling F.A.H."/>
            <person name="Levesque R.C."/>
            <person name="Cusson M."/>
        </authorList>
    </citation>
    <scope>NUCLEOTIDE SEQUENCE [LARGE SCALE GENOMIC DNA]</scope>
    <source>
        <strain evidence="1">Glfc:IPQL:Cfum</strain>
    </source>
</reference>